<dbReference type="AlphaFoldDB" id="A0A5B0KM97"/>
<dbReference type="EMBL" id="VEWN01000025">
    <property type="protein sequence ID" value="KAA1052528.1"/>
    <property type="molecule type" value="Genomic_DNA"/>
</dbReference>
<dbReference type="InterPro" id="IPR018306">
    <property type="entry name" value="Phage_T5_Orf172_DNA-bd"/>
</dbReference>
<dbReference type="Proteomes" id="UP000325333">
    <property type="component" value="Unassembled WGS sequence"/>
</dbReference>
<evidence type="ECO:0000259" key="1">
    <source>
        <dbReference type="Pfam" id="PF10544"/>
    </source>
</evidence>
<name>A0A5B0KM97_9PROT</name>
<feature type="domain" description="Bacteriophage T5 Orf172 DNA-binding" evidence="1">
    <location>
        <begin position="24"/>
        <end position="107"/>
    </location>
</feature>
<reference evidence="2 3" key="1">
    <citation type="submission" date="2019-07" db="EMBL/GenBank/DDBJ databases">
        <title>Genome sequencing of the stress-tolerant strain Azospirillum brasilense Az19.</title>
        <authorList>
            <person name="Maroniche G.A."/>
            <person name="Garcia J.E."/>
            <person name="Pagnussat L."/>
            <person name="Amenta M."/>
            <person name="Creus C.M."/>
        </authorList>
    </citation>
    <scope>NUCLEOTIDE SEQUENCE [LARGE SCALE GENOMIC DNA]</scope>
    <source>
        <strain evidence="2 3">Az19</strain>
    </source>
</reference>
<gene>
    <name evidence="2" type="ORF">FH063_004205</name>
</gene>
<organism evidence="2 3">
    <name type="scientific">Azospirillum argentinense</name>
    <dbReference type="NCBI Taxonomy" id="2970906"/>
    <lineage>
        <taxon>Bacteria</taxon>
        <taxon>Pseudomonadati</taxon>
        <taxon>Pseudomonadota</taxon>
        <taxon>Alphaproteobacteria</taxon>
        <taxon>Rhodospirillales</taxon>
        <taxon>Azospirillaceae</taxon>
        <taxon>Azospirillum</taxon>
    </lineage>
</organism>
<proteinExistence type="predicted"/>
<accession>A0A5B0KM97</accession>
<protein>
    <recommendedName>
        <fullName evidence="1">Bacteriophage T5 Orf172 DNA-binding domain-containing protein</fullName>
    </recommendedName>
</protein>
<dbReference type="RefSeq" id="WP_149651709.1">
    <property type="nucleotide sequence ID" value="NZ_VEWN01000025.1"/>
</dbReference>
<evidence type="ECO:0000313" key="3">
    <source>
        <dbReference type="Proteomes" id="UP000325333"/>
    </source>
</evidence>
<sequence>MDQKEYKTPRHLYVLHAPRLRWINDEGEMCSVIKIGCTYSPLERRKKLQCITLAKLEIIRDYGLWKGPHAWHLEKVIHNSMTEMKYRMDGTREWYAVPDLDEILSALDKSIASIEDQQNVAMRSDRGRRRPLL</sequence>
<comment type="caution">
    <text evidence="2">The sequence shown here is derived from an EMBL/GenBank/DDBJ whole genome shotgun (WGS) entry which is preliminary data.</text>
</comment>
<dbReference type="Pfam" id="PF10544">
    <property type="entry name" value="T5orf172"/>
    <property type="match status" value="1"/>
</dbReference>
<evidence type="ECO:0000313" key="2">
    <source>
        <dbReference type="EMBL" id="KAA1052528.1"/>
    </source>
</evidence>